<comment type="caution">
    <text evidence="1">The sequence shown here is derived from an EMBL/GenBank/DDBJ whole genome shotgun (WGS) entry which is preliminary data.</text>
</comment>
<proteinExistence type="predicted"/>
<evidence type="ECO:0000313" key="1">
    <source>
        <dbReference type="EMBL" id="KAJ0392294.1"/>
    </source>
</evidence>
<dbReference type="Proteomes" id="UP001209570">
    <property type="component" value="Unassembled WGS sequence"/>
</dbReference>
<organism evidence="1 2">
    <name type="scientific">Pythium insidiosum</name>
    <name type="common">Pythiosis disease agent</name>
    <dbReference type="NCBI Taxonomy" id="114742"/>
    <lineage>
        <taxon>Eukaryota</taxon>
        <taxon>Sar</taxon>
        <taxon>Stramenopiles</taxon>
        <taxon>Oomycota</taxon>
        <taxon>Peronosporomycetes</taxon>
        <taxon>Pythiales</taxon>
        <taxon>Pythiaceae</taxon>
        <taxon>Pythium</taxon>
    </lineage>
</organism>
<gene>
    <name evidence="1" type="ORF">P43SY_005149</name>
</gene>
<dbReference type="AlphaFoldDB" id="A0AAD5Q3U8"/>
<reference evidence="1" key="1">
    <citation type="submission" date="2021-12" db="EMBL/GenBank/DDBJ databases">
        <title>Prjna785345.</title>
        <authorList>
            <person name="Rujirawat T."/>
            <person name="Krajaejun T."/>
        </authorList>
    </citation>
    <scope>NUCLEOTIDE SEQUENCE</scope>
    <source>
        <strain evidence="1">Pi057C3</strain>
    </source>
</reference>
<keyword evidence="2" id="KW-1185">Reference proteome</keyword>
<evidence type="ECO:0000313" key="2">
    <source>
        <dbReference type="Proteomes" id="UP001209570"/>
    </source>
</evidence>
<sequence>MQSALSAKSGRERNSVSSLSSGRVDLSKAYPLSVARCVIAIVSYGLLLTDTIRTGFATRDLQPYATVEPDTVIFGPYAYRGIHLDIKNASASQTRPLWAYKYDSTSITMRSVVQALHVPSWPPCVLYRDSCNETAGLSHAKIFSMLDAVIQSVKH</sequence>
<dbReference type="EMBL" id="JAKCXM010000669">
    <property type="protein sequence ID" value="KAJ0392294.1"/>
    <property type="molecule type" value="Genomic_DNA"/>
</dbReference>
<name>A0AAD5Q3U8_PYTIN</name>
<accession>A0AAD5Q3U8</accession>
<protein>
    <submittedName>
        <fullName evidence="1">Uncharacterized protein</fullName>
    </submittedName>
</protein>